<comment type="subcellular location">
    <subcellularLocation>
        <location evidence="1">Nucleus</location>
    </subcellularLocation>
</comment>
<dbReference type="Proteomes" id="UP000249390">
    <property type="component" value="Unassembled WGS sequence"/>
</dbReference>
<keyword evidence="7" id="KW-0863">Zinc-finger</keyword>
<evidence type="ECO:0000256" key="8">
    <source>
        <dbReference type="SAM" id="MobiDB-lite"/>
    </source>
</evidence>
<evidence type="ECO:0000256" key="2">
    <source>
        <dbReference type="ARBA" id="ARBA00006801"/>
    </source>
</evidence>
<dbReference type="InterPro" id="IPR001841">
    <property type="entry name" value="Znf_RING"/>
</dbReference>
<proteinExistence type="inferred from homology"/>
<accession>A0A328DAV2</accession>
<dbReference type="AlphaFoldDB" id="A0A328DAV2"/>
<reference evidence="11 12" key="1">
    <citation type="submission" date="2018-06" db="EMBL/GenBank/DDBJ databases">
        <title>The Genome of Cuscuta australis (Dodder) Provides Insight into the Evolution of Plant Parasitism.</title>
        <authorList>
            <person name="Liu H."/>
        </authorList>
    </citation>
    <scope>NUCLEOTIDE SEQUENCE [LARGE SCALE GENOMIC DNA]</scope>
    <source>
        <strain evidence="12">cv. Yunnan</strain>
        <tissue evidence="11">Vines</tissue>
    </source>
</reference>
<dbReference type="SMART" id="SM00558">
    <property type="entry name" value="JmjC"/>
    <property type="match status" value="1"/>
</dbReference>
<feature type="region of interest" description="Disordered" evidence="8">
    <location>
        <begin position="1015"/>
        <end position="1038"/>
    </location>
</feature>
<dbReference type="SUPFAM" id="SSF51197">
    <property type="entry name" value="Clavaminate synthase-like"/>
    <property type="match status" value="1"/>
</dbReference>
<feature type="compositionally biased region" description="Basic and acidic residues" evidence="8">
    <location>
        <begin position="89"/>
        <end position="101"/>
    </location>
</feature>
<dbReference type="Pfam" id="PF10497">
    <property type="entry name" value="zf-4CXXC_R1"/>
    <property type="match status" value="1"/>
</dbReference>
<dbReference type="EMBL" id="NQVE01000164">
    <property type="protein sequence ID" value="RAL42606.1"/>
    <property type="molecule type" value="Genomic_DNA"/>
</dbReference>
<dbReference type="GO" id="GO:0000785">
    <property type="term" value="C:chromatin"/>
    <property type="evidence" value="ECO:0007669"/>
    <property type="project" value="TreeGrafter"/>
</dbReference>
<feature type="compositionally biased region" description="Basic and acidic residues" evidence="8">
    <location>
        <begin position="64"/>
        <end position="74"/>
    </location>
</feature>
<dbReference type="InterPro" id="IPR045109">
    <property type="entry name" value="LSDs-like"/>
</dbReference>
<keyword evidence="12" id="KW-1185">Reference proteome</keyword>
<feature type="compositionally biased region" description="Basic residues" evidence="8">
    <location>
        <begin position="150"/>
        <end position="159"/>
    </location>
</feature>
<evidence type="ECO:0000259" key="9">
    <source>
        <dbReference type="PROSITE" id="PS50089"/>
    </source>
</evidence>
<dbReference type="InterPro" id="IPR003347">
    <property type="entry name" value="JmjC_dom"/>
</dbReference>
<feature type="domain" description="JmjC" evidence="10">
    <location>
        <begin position="693"/>
        <end position="977"/>
    </location>
</feature>
<dbReference type="GO" id="GO:0000118">
    <property type="term" value="C:histone deacetylase complex"/>
    <property type="evidence" value="ECO:0007669"/>
    <property type="project" value="TreeGrafter"/>
</dbReference>
<evidence type="ECO:0008006" key="13">
    <source>
        <dbReference type="Google" id="ProtNLM"/>
    </source>
</evidence>
<evidence type="ECO:0000313" key="12">
    <source>
        <dbReference type="Proteomes" id="UP000249390"/>
    </source>
</evidence>
<organism evidence="11 12">
    <name type="scientific">Cuscuta australis</name>
    <dbReference type="NCBI Taxonomy" id="267555"/>
    <lineage>
        <taxon>Eukaryota</taxon>
        <taxon>Viridiplantae</taxon>
        <taxon>Streptophyta</taxon>
        <taxon>Embryophyta</taxon>
        <taxon>Tracheophyta</taxon>
        <taxon>Spermatophyta</taxon>
        <taxon>Magnoliopsida</taxon>
        <taxon>eudicotyledons</taxon>
        <taxon>Gunneridae</taxon>
        <taxon>Pentapetalae</taxon>
        <taxon>asterids</taxon>
        <taxon>lamiids</taxon>
        <taxon>Solanales</taxon>
        <taxon>Convolvulaceae</taxon>
        <taxon>Cuscuteae</taxon>
        <taxon>Cuscuta</taxon>
        <taxon>Cuscuta subgen. Grammica</taxon>
        <taxon>Cuscuta sect. Cleistogrammica</taxon>
    </lineage>
</organism>
<protein>
    <recommendedName>
        <fullName evidence="13">JmjC domain-containing protein</fullName>
    </recommendedName>
</protein>
<feature type="compositionally biased region" description="Basic and acidic residues" evidence="8">
    <location>
        <begin position="1015"/>
        <end position="1026"/>
    </location>
</feature>
<feature type="compositionally biased region" description="Basic and acidic residues" evidence="8">
    <location>
        <begin position="168"/>
        <end position="215"/>
    </location>
</feature>
<sequence>MADPMKRPREAETETYGVTGEIAAGEDSINDDVKEREEKPALAQRKMNSINMGKRKLSNPPSKSKKENTVKKEVEEIEYSTDEQTTQPKVKEEKDGPSKDEEILDEDNQLDSASLKENDASHKRTRRAASKVSYIDVSGDEEEFDEGVSRKKRRSKTRTKTTASKSKGLVDGEPNKHDEGAAKKIEEEGNISEAKDCESDEGDKKGTPSREDKKNAQNGGRKMCGHSNSDCKDVEDEHYGLRHRKQEMQGKINKHDPEWIAEKSVMCHQCQRNDKGRVVRCQKCRRKRYCIPCLTTWYPHMKEDEVAECCPVCRENCNCKACLRLDVPLKRLNDPKPAVSDDEKVQYSKYIMQALLSYLKQINDEQMREKEVEAKIHGLPLEDLLVENAGCATDERVYCDICRTSIFDFHRSCPHCFSDLCLTCCWELRNGKLMASTEKMVVEYADNGFKYLHGGKKRPKRVSSETMDNVCSPSNWRVMEDQSIFCNCGKGILELKSILGYSVSELLTKAEDVVESLDLGDTITNAGQCCSCFTTTGEQNLNGEKSVKVSSRNDSNDNYLYSPKAKDILHEDLRHFQLHWAKGEPVIVRNALETGSGLSWEPLVMWRAFRQIANLKHGKHLDVPAIECLDWCEVIINIHEFFVGYTKGRFDEYMWPQILKLKDWPPSTQFEERLPRHGLEFLHSLPFKEYTHPRLGPLNLATKLPVECLKPDMGPKTYIAYGINQELGRGDSVTKLHCDMSDAVNILTHIAEVSLTPDQQREIDNLKREHFAQDQREIWNVENDLHGGSSSGESVCEKHDSIETTHLCQQDNVDEYPGLVMPESLGVSEKISNDSNVVESCSIGNAGTSAYSHSKLLQVAEGGALWDIFRREDVPKLMEYLKRHFKEFRHIHCNQVPQVVHPIHDQTMFLGSEHKRKLKKEYGIEPWTFVQGLGDAVFIPAGCPHQVRNLKSCIKVALDFVSPENVGECIRMTEEFRLLPPNHRAKEDKLEVKKMTLYAIKEALKVLGQDIAPESKTEEPKLEKIKSTKSRKSKKSRK</sequence>
<evidence type="ECO:0000256" key="4">
    <source>
        <dbReference type="ARBA" id="ARBA00023015"/>
    </source>
</evidence>
<keyword evidence="6" id="KW-0539">Nucleus</keyword>
<feature type="domain" description="RING-type" evidence="9">
    <location>
        <begin position="267"/>
        <end position="314"/>
    </location>
</feature>
<keyword evidence="4" id="KW-0805">Transcription regulation</keyword>
<comment type="caution">
    <text evidence="11">The sequence shown here is derived from an EMBL/GenBank/DDBJ whole genome shotgun (WGS) entry which is preliminary data.</text>
</comment>
<dbReference type="PROSITE" id="PS50089">
    <property type="entry name" value="ZF_RING_2"/>
    <property type="match status" value="1"/>
</dbReference>
<dbReference type="PANTHER" id="PTHR12549">
    <property type="entry name" value="JMJC DOMAIN-CONTAINING HISTONE DEMETHYLATION PROTEIN"/>
    <property type="match status" value="1"/>
</dbReference>
<gene>
    <name evidence="11" type="ORF">DM860_017896</name>
</gene>
<dbReference type="Pfam" id="PF02373">
    <property type="entry name" value="JmjC"/>
    <property type="match status" value="1"/>
</dbReference>
<evidence type="ECO:0000256" key="5">
    <source>
        <dbReference type="ARBA" id="ARBA00023163"/>
    </source>
</evidence>
<evidence type="ECO:0000256" key="7">
    <source>
        <dbReference type="PROSITE-ProRule" id="PRU00175"/>
    </source>
</evidence>
<dbReference type="GO" id="GO:0003712">
    <property type="term" value="F:transcription coregulator activity"/>
    <property type="evidence" value="ECO:0007669"/>
    <property type="project" value="TreeGrafter"/>
</dbReference>
<dbReference type="PANTHER" id="PTHR12549:SF11">
    <property type="entry name" value="LYSINE-SPECIFIC DEMETHYLASE JMJ25"/>
    <property type="match status" value="1"/>
</dbReference>
<evidence type="ECO:0000256" key="1">
    <source>
        <dbReference type="ARBA" id="ARBA00004123"/>
    </source>
</evidence>
<feature type="compositionally biased region" description="Basic and acidic residues" evidence="8">
    <location>
        <begin position="31"/>
        <end position="40"/>
    </location>
</feature>
<evidence type="ECO:0000256" key="6">
    <source>
        <dbReference type="ARBA" id="ARBA00023242"/>
    </source>
</evidence>
<dbReference type="GO" id="GO:0031490">
    <property type="term" value="F:chromatin DNA binding"/>
    <property type="evidence" value="ECO:0007669"/>
    <property type="project" value="TreeGrafter"/>
</dbReference>
<dbReference type="InterPro" id="IPR018866">
    <property type="entry name" value="Znf-4CXXC_R1"/>
</dbReference>
<feature type="compositionally biased region" description="Basic residues" evidence="8">
    <location>
        <begin position="1027"/>
        <end position="1038"/>
    </location>
</feature>
<dbReference type="PROSITE" id="PS51184">
    <property type="entry name" value="JMJC"/>
    <property type="match status" value="1"/>
</dbReference>
<keyword evidence="3" id="KW-0479">Metal-binding</keyword>
<evidence type="ECO:0000256" key="3">
    <source>
        <dbReference type="ARBA" id="ARBA00022723"/>
    </source>
</evidence>
<comment type="similarity">
    <text evidence="2">Belongs to the JARID1 histone demethylase family.</text>
</comment>
<dbReference type="GO" id="GO:0032454">
    <property type="term" value="F:histone H3K9 demethylase activity"/>
    <property type="evidence" value="ECO:0007669"/>
    <property type="project" value="InterPro"/>
</dbReference>
<feature type="region of interest" description="Disordered" evidence="8">
    <location>
        <begin position="1"/>
        <end position="229"/>
    </location>
</feature>
<feature type="compositionally biased region" description="Basic and acidic residues" evidence="8">
    <location>
        <begin position="1"/>
        <end position="12"/>
    </location>
</feature>
<keyword evidence="7" id="KW-0862">Zinc</keyword>
<evidence type="ECO:0000313" key="11">
    <source>
        <dbReference type="EMBL" id="RAL42606.1"/>
    </source>
</evidence>
<evidence type="ECO:0000259" key="10">
    <source>
        <dbReference type="PROSITE" id="PS51184"/>
    </source>
</evidence>
<dbReference type="GO" id="GO:0008270">
    <property type="term" value="F:zinc ion binding"/>
    <property type="evidence" value="ECO:0007669"/>
    <property type="project" value="UniProtKB-KW"/>
</dbReference>
<dbReference type="Gene3D" id="2.60.120.650">
    <property type="entry name" value="Cupin"/>
    <property type="match status" value="1"/>
</dbReference>
<keyword evidence="5" id="KW-0804">Transcription</keyword>
<name>A0A328DAV2_9ASTE</name>
<dbReference type="GO" id="GO:0006357">
    <property type="term" value="P:regulation of transcription by RNA polymerase II"/>
    <property type="evidence" value="ECO:0007669"/>
    <property type="project" value="TreeGrafter"/>
</dbReference>